<sequence>LISCSIAVSKPDIVDLTTFGYQHIYISFLAYFVDKTVAPPVQIFSKVPTIDIALPSDFFYPFFTDMNGRPA</sequence>
<evidence type="ECO:0000313" key="1">
    <source>
        <dbReference type="WBParaSite" id="GPUH_0000900501-mRNA-1"/>
    </source>
</evidence>
<accession>A0A183DJV4</accession>
<organism evidence="1">
    <name type="scientific">Gongylonema pulchrum</name>
    <dbReference type="NCBI Taxonomy" id="637853"/>
    <lineage>
        <taxon>Eukaryota</taxon>
        <taxon>Metazoa</taxon>
        <taxon>Ecdysozoa</taxon>
        <taxon>Nematoda</taxon>
        <taxon>Chromadorea</taxon>
        <taxon>Rhabditida</taxon>
        <taxon>Spirurina</taxon>
        <taxon>Spiruromorpha</taxon>
        <taxon>Spiruroidea</taxon>
        <taxon>Gongylonematidae</taxon>
        <taxon>Gongylonema</taxon>
    </lineage>
</organism>
<protein>
    <submittedName>
        <fullName evidence="1">BEACH domain-containing protein</fullName>
    </submittedName>
</protein>
<dbReference type="AlphaFoldDB" id="A0A183DJV4"/>
<dbReference type="WBParaSite" id="GPUH_0000900501-mRNA-1">
    <property type="protein sequence ID" value="GPUH_0000900501-mRNA-1"/>
    <property type="gene ID" value="GPUH_0000900501"/>
</dbReference>
<reference evidence="1" key="1">
    <citation type="submission" date="2016-06" db="UniProtKB">
        <authorList>
            <consortium name="WormBaseParasite"/>
        </authorList>
    </citation>
    <scope>IDENTIFICATION</scope>
</reference>
<proteinExistence type="predicted"/>
<name>A0A183DJV4_9BILA</name>